<dbReference type="AlphaFoldDB" id="A0A830I099"/>
<sequence>MFRIPAKSKNRRKQPAADAHADAAAAASRAQSLAAAALVLGHGGRTQPREQEQGDNIGDGPAPRGADNIQKTSKRPRRLGGEGIGGAGAQSTQAAATYVKMSDREVDARVLAPEKLFHEQLQAQAKALGAVGHDALRTSYRSVDEYIRTFVPPLLEEAREGIRREFQEAAEQARAVKACVVHSTKHVLPTGDCHASWAKVTARTNAPTNLDRGSVVVVTSHLPPTRGMDSVVSWVASMRSKHQDAFFIYAGFCDANVLGSHGDVPVRLCVADEVGKEAPPGLALNSTCYVLHGGPLATLRREMQALQDVSRLKSPFLEALLRPTATTRSSGAGSPPELPLYDQFREKFEPMFNAPQLEALTSAACAADYFHARFSSFNSNYNSQIAVGSYMPERFSLIRGPPGTGKSHCVWGLINVLHTVQFQRYHANLHRTLLRIDVAARERAAAASGQEEMMDSLTSVTQQQKPRLLVCAPSNAAIDELVSRVAQRGFVDNTGRQYFPVIARVGGQNAALSQTASEVAVETRVNRFLSFTEQQCHERWMWLQAECDRLDLRMKLIYEELRRRIVDDVHDRSAIGGAVDTPPSPSLGFVATETVETPSSPPFSPIGKSARPIFSPHKESPDAASPPDDNARAAAPAPAPAAAADVATRKQEPDPFFGVFTKDQLVMEFFQAYQSKDRYVTESKQLFLLKGRWTVGFDEQRCHDQLEALIMDNAEVVFTTLSMSSKRSFQYLNLEFKTVVIDEAGQCTEVAALQPLQYGCEHCICVGDPMQLAATVLSRSALVQRSGFERSLFERLQKGMGDDAVHMLSVQYRMHPSIREFPSRHFYHDRLTDGERVMQAAQLEAMSRRPYQIDPAYGPLRFFNVSGKEQRGAPGNSLGNDVEASVVASLVVAVLVSAAPGTKVAAITPYRRQKRLVEDTCRRFLLARLNGLRMQIELLRSRGIVKEEAPSLEKVASMCEEHLSNLSVNTVDAFQGKEADVVVISCVRSMIGRRNIPPPPPDDEECAPAVESAIGFLADTRRMNVALTRAKHSLWVCGHAPTLELYGGPSWRAFLNHTKTARCFVEDGGTYVGRSIGEQQQQQQQHAVAALRR</sequence>
<proteinExistence type="predicted"/>
<dbReference type="EMBL" id="BNJQ01000033">
    <property type="protein sequence ID" value="GHP11131.1"/>
    <property type="molecule type" value="Genomic_DNA"/>
</dbReference>
<feature type="region of interest" description="Disordered" evidence="1">
    <location>
        <begin position="1"/>
        <end position="23"/>
    </location>
</feature>
<protein>
    <submittedName>
        <fullName evidence="4">DEAD-box type RNA helicase</fullName>
    </submittedName>
</protein>
<dbReference type="InterPro" id="IPR041677">
    <property type="entry name" value="DNA2/NAM7_AAA_11"/>
</dbReference>
<dbReference type="InterPro" id="IPR045055">
    <property type="entry name" value="DNA2/NAM7-like"/>
</dbReference>
<evidence type="ECO:0000313" key="4">
    <source>
        <dbReference type="EMBL" id="GHP11131.1"/>
    </source>
</evidence>
<dbReference type="Pfam" id="PF13086">
    <property type="entry name" value="AAA_11"/>
    <property type="match status" value="1"/>
</dbReference>
<dbReference type="PANTHER" id="PTHR10887:SF525">
    <property type="entry name" value="P-LOOP CONTAINING NUCLEOSIDE TRIPHOSPHATE HYDROLASES SUPERFAMILY PROTEIN"/>
    <property type="match status" value="1"/>
</dbReference>
<feature type="compositionally biased region" description="Low complexity" evidence="1">
    <location>
        <begin position="622"/>
        <end position="646"/>
    </location>
</feature>
<dbReference type="SUPFAM" id="SSF52540">
    <property type="entry name" value="P-loop containing nucleoside triphosphate hydrolases"/>
    <property type="match status" value="1"/>
</dbReference>
<evidence type="ECO:0000256" key="1">
    <source>
        <dbReference type="SAM" id="MobiDB-lite"/>
    </source>
</evidence>
<comment type="caution">
    <text evidence="4">The sequence shown here is derived from an EMBL/GenBank/DDBJ whole genome shotgun (WGS) entry which is preliminary data.</text>
</comment>
<feature type="compositionally biased region" description="Basic residues" evidence="1">
    <location>
        <begin position="1"/>
        <end position="14"/>
    </location>
</feature>
<gene>
    <name evidence="4" type="ORF">PPROV_000986100</name>
</gene>
<evidence type="ECO:0000259" key="3">
    <source>
        <dbReference type="Pfam" id="PF13087"/>
    </source>
</evidence>
<evidence type="ECO:0000313" key="5">
    <source>
        <dbReference type="Proteomes" id="UP000660262"/>
    </source>
</evidence>
<feature type="domain" description="DNA2/NAM7 helicase-like C-terminal" evidence="3">
    <location>
        <begin position="789"/>
        <end position="1040"/>
    </location>
</feature>
<feature type="region of interest" description="Disordered" evidence="1">
    <location>
        <begin position="38"/>
        <end position="92"/>
    </location>
</feature>
<dbReference type="Gene3D" id="3.40.50.300">
    <property type="entry name" value="P-loop containing nucleotide triphosphate hydrolases"/>
    <property type="match status" value="2"/>
</dbReference>
<dbReference type="Pfam" id="PF13087">
    <property type="entry name" value="AAA_12"/>
    <property type="match status" value="1"/>
</dbReference>
<keyword evidence="4" id="KW-0547">Nucleotide-binding</keyword>
<dbReference type="Proteomes" id="UP000660262">
    <property type="component" value="Unassembled WGS sequence"/>
</dbReference>
<name>A0A830I099_9CHLO</name>
<dbReference type="CDD" id="cd18042">
    <property type="entry name" value="DEXXQc_SETX"/>
    <property type="match status" value="1"/>
</dbReference>
<keyword evidence="4" id="KW-0378">Hydrolase</keyword>
<feature type="region of interest" description="Disordered" evidence="1">
    <location>
        <begin position="574"/>
        <end position="648"/>
    </location>
</feature>
<evidence type="ECO:0000259" key="2">
    <source>
        <dbReference type="Pfam" id="PF13086"/>
    </source>
</evidence>
<dbReference type="GO" id="GO:0004386">
    <property type="term" value="F:helicase activity"/>
    <property type="evidence" value="ECO:0007669"/>
    <property type="project" value="UniProtKB-KW"/>
</dbReference>
<keyword evidence="5" id="KW-1185">Reference proteome</keyword>
<organism evidence="4 5">
    <name type="scientific">Pycnococcus provasolii</name>
    <dbReference type="NCBI Taxonomy" id="41880"/>
    <lineage>
        <taxon>Eukaryota</taxon>
        <taxon>Viridiplantae</taxon>
        <taxon>Chlorophyta</taxon>
        <taxon>Pseudoscourfieldiophyceae</taxon>
        <taxon>Pseudoscourfieldiales</taxon>
        <taxon>Pycnococcaceae</taxon>
        <taxon>Pycnococcus</taxon>
    </lineage>
</organism>
<accession>A0A830I099</accession>
<dbReference type="OrthoDB" id="6513042at2759"/>
<dbReference type="InterPro" id="IPR027417">
    <property type="entry name" value="P-loop_NTPase"/>
</dbReference>
<dbReference type="PANTHER" id="PTHR10887">
    <property type="entry name" value="DNA2/NAM7 HELICASE FAMILY"/>
    <property type="match status" value="1"/>
</dbReference>
<keyword evidence="4" id="KW-0067">ATP-binding</keyword>
<feature type="domain" description="DNA2/NAM7 helicase helicase" evidence="2">
    <location>
        <begin position="390"/>
        <end position="779"/>
    </location>
</feature>
<reference evidence="4" key="1">
    <citation type="submission" date="2020-10" db="EMBL/GenBank/DDBJ databases">
        <title>Unveiling of a novel bifunctional photoreceptor, Dualchrome1, isolated from a cosmopolitan green alga.</title>
        <authorList>
            <person name="Suzuki S."/>
            <person name="Kawachi M."/>
        </authorList>
    </citation>
    <scope>NUCLEOTIDE SEQUENCE</scope>
    <source>
        <strain evidence="4">NIES 2893</strain>
    </source>
</reference>
<keyword evidence="4" id="KW-0347">Helicase</keyword>
<dbReference type="InterPro" id="IPR041679">
    <property type="entry name" value="DNA2/NAM7-like_C"/>
</dbReference>
<dbReference type="CDD" id="cd18808">
    <property type="entry name" value="SF1_C_Upf1"/>
    <property type="match status" value="1"/>
</dbReference>
<dbReference type="InterPro" id="IPR047187">
    <property type="entry name" value="SF1_C_Upf1"/>
</dbReference>